<evidence type="ECO:0000256" key="1">
    <source>
        <dbReference type="ARBA" id="ARBA00001974"/>
    </source>
</evidence>
<dbReference type="GO" id="GO:0016491">
    <property type="term" value="F:oxidoreductase activity"/>
    <property type="evidence" value="ECO:0007669"/>
    <property type="project" value="UniProtKB-KW"/>
</dbReference>
<keyword evidence="3" id="KW-0285">Flavoprotein</keyword>
<organism evidence="7 8">
    <name type="scientific">Catenuloplanes niger</name>
    <dbReference type="NCBI Taxonomy" id="587534"/>
    <lineage>
        <taxon>Bacteria</taxon>
        <taxon>Bacillati</taxon>
        <taxon>Actinomycetota</taxon>
        <taxon>Actinomycetes</taxon>
        <taxon>Micromonosporales</taxon>
        <taxon>Micromonosporaceae</taxon>
        <taxon>Catenuloplanes</taxon>
    </lineage>
</organism>
<feature type="domain" description="FAD-binding PCMH-type" evidence="6">
    <location>
        <begin position="28"/>
        <end position="198"/>
    </location>
</feature>
<dbReference type="EMBL" id="JAVDYC010000001">
    <property type="protein sequence ID" value="MDR7319898.1"/>
    <property type="molecule type" value="Genomic_DNA"/>
</dbReference>
<reference evidence="7 8" key="1">
    <citation type="submission" date="2023-07" db="EMBL/GenBank/DDBJ databases">
        <title>Sequencing the genomes of 1000 actinobacteria strains.</title>
        <authorList>
            <person name="Klenk H.-P."/>
        </authorList>
    </citation>
    <scope>NUCLEOTIDE SEQUENCE [LARGE SCALE GENOMIC DNA]</scope>
    <source>
        <strain evidence="7 8">DSM 44711</strain>
    </source>
</reference>
<dbReference type="Gene3D" id="3.30.43.10">
    <property type="entry name" value="Uridine Diphospho-n-acetylenolpyruvylglucosamine Reductase, domain 2"/>
    <property type="match status" value="1"/>
</dbReference>
<proteinExistence type="inferred from homology"/>
<dbReference type="AlphaFoldDB" id="A0AAE3ZKM0"/>
<dbReference type="InterPro" id="IPR036318">
    <property type="entry name" value="FAD-bd_PCMH-like_sf"/>
</dbReference>
<name>A0AAE3ZKM0_9ACTN</name>
<dbReference type="InterPro" id="IPR016167">
    <property type="entry name" value="FAD-bd_PCMH_sub1"/>
</dbReference>
<evidence type="ECO:0000313" key="7">
    <source>
        <dbReference type="EMBL" id="MDR7319898.1"/>
    </source>
</evidence>
<dbReference type="InterPro" id="IPR050416">
    <property type="entry name" value="FAD-linked_Oxidoreductase"/>
</dbReference>
<gene>
    <name evidence="7" type="ORF">J2S44_000148</name>
</gene>
<dbReference type="SUPFAM" id="SSF56176">
    <property type="entry name" value="FAD-binding/transporter-associated domain-like"/>
    <property type="match status" value="1"/>
</dbReference>
<dbReference type="PANTHER" id="PTHR42973">
    <property type="entry name" value="BINDING OXIDOREDUCTASE, PUTATIVE (AFU_ORTHOLOGUE AFUA_1G17690)-RELATED"/>
    <property type="match status" value="1"/>
</dbReference>
<sequence>MDSTDLAPFSPPGTDEYAAACAAFQLAAPVDPAGAFTARSVGDVVRAVTTARRAGLPLRVHTTGHAMGRSAPVTGALLLRPLIDAPVRVDPATRTARIPAGKRWSDVLPEAVAHGLTAAHGSSATVGAVGYLLNGGISFYGRRFGVAANLVRSITLVTAAGEVVVTSAAAHPELFWALRGGGGGFGVVVEVEVALVPMHRVVTGMAVWDAAGAATAGPAWQRWAETAPREVTSSLRLLNVPPLPTVPPALAGRRILVLDGAVAAESPAELERAEKVAAEMLAALPAPEFSTWAPAGPETLPMTHMDPVEPIPFRSDTLLLRSLPEAGWAALLDAAGRTELLAVELRQLGGAFAEPAPDGGAFQRVEAPLLYWACGLPGERTEADLAAVRAALAPYATGLTAPTFADHFTQPQRTYDERTRARVERIRHDVDPAGLFAGDVAAIRDH</sequence>
<dbReference type="RefSeq" id="WP_310407847.1">
    <property type="nucleotide sequence ID" value="NZ_JAVDYC010000001.1"/>
</dbReference>
<evidence type="ECO:0000256" key="5">
    <source>
        <dbReference type="ARBA" id="ARBA00023002"/>
    </source>
</evidence>
<dbReference type="InterPro" id="IPR016169">
    <property type="entry name" value="FAD-bd_PCMH_sub2"/>
</dbReference>
<evidence type="ECO:0000259" key="6">
    <source>
        <dbReference type="PROSITE" id="PS51387"/>
    </source>
</evidence>
<dbReference type="Proteomes" id="UP001183629">
    <property type="component" value="Unassembled WGS sequence"/>
</dbReference>
<keyword evidence="5" id="KW-0560">Oxidoreductase</keyword>
<protein>
    <submittedName>
        <fullName evidence="7">FAD/FMN-containing dehydrogenase</fullName>
    </submittedName>
</protein>
<keyword evidence="4" id="KW-0274">FAD</keyword>
<evidence type="ECO:0000256" key="2">
    <source>
        <dbReference type="ARBA" id="ARBA00005466"/>
    </source>
</evidence>
<dbReference type="InterPro" id="IPR016166">
    <property type="entry name" value="FAD-bd_PCMH"/>
</dbReference>
<dbReference type="PROSITE" id="PS51387">
    <property type="entry name" value="FAD_PCMH"/>
    <property type="match status" value="1"/>
</dbReference>
<dbReference type="PANTHER" id="PTHR42973:SF39">
    <property type="entry name" value="FAD-BINDING PCMH-TYPE DOMAIN-CONTAINING PROTEIN"/>
    <property type="match status" value="1"/>
</dbReference>
<comment type="similarity">
    <text evidence="2">Belongs to the oxygen-dependent FAD-linked oxidoreductase family.</text>
</comment>
<evidence type="ECO:0000256" key="3">
    <source>
        <dbReference type="ARBA" id="ARBA00022630"/>
    </source>
</evidence>
<evidence type="ECO:0000313" key="8">
    <source>
        <dbReference type="Proteomes" id="UP001183629"/>
    </source>
</evidence>
<comment type="cofactor">
    <cofactor evidence="1">
        <name>FAD</name>
        <dbReference type="ChEBI" id="CHEBI:57692"/>
    </cofactor>
</comment>
<evidence type="ECO:0000256" key="4">
    <source>
        <dbReference type="ARBA" id="ARBA00022827"/>
    </source>
</evidence>
<accession>A0AAE3ZKM0</accession>
<dbReference type="Gene3D" id="3.30.465.10">
    <property type="match status" value="1"/>
</dbReference>
<dbReference type="GO" id="GO:0071949">
    <property type="term" value="F:FAD binding"/>
    <property type="evidence" value="ECO:0007669"/>
    <property type="project" value="InterPro"/>
</dbReference>
<dbReference type="InterPro" id="IPR006094">
    <property type="entry name" value="Oxid_FAD_bind_N"/>
</dbReference>
<keyword evidence="8" id="KW-1185">Reference proteome</keyword>
<dbReference type="Gene3D" id="3.40.462.20">
    <property type="match status" value="1"/>
</dbReference>
<comment type="caution">
    <text evidence="7">The sequence shown here is derived from an EMBL/GenBank/DDBJ whole genome shotgun (WGS) entry which is preliminary data.</text>
</comment>
<dbReference type="Pfam" id="PF01565">
    <property type="entry name" value="FAD_binding_4"/>
    <property type="match status" value="1"/>
</dbReference>